<comment type="caution">
    <text evidence="1">The sequence shown here is derived from an EMBL/GenBank/DDBJ whole genome shotgun (WGS) entry which is preliminary data.</text>
</comment>
<protein>
    <submittedName>
        <fullName evidence="1">(diamondback moth) hypothetical protein</fullName>
    </submittedName>
</protein>
<reference evidence="1" key="1">
    <citation type="submission" date="2020-11" db="EMBL/GenBank/DDBJ databases">
        <authorList>
            <person name="Whiteford S."/>
        </authorList>
    </citation>
    <scope>NUCLEOTIDE SEQUENCE</scope>
</reference>
<dbReference type="PANTHER" id="PTHR34344">
    <property type="entry name" value="UPF0184 PROTEIN C9ORF16"/>
    <property type="match status" value="1"/>
</dbReference>
<name>A0A8S4DJM6_PLUXY</name>
<keyword evidence="2" id="KW-1185">Reference proteome</keyword>
<gene>
    <name evidence="1" type="ORF">PLXY2_LOCUS2267</name>
</gene>
<dbReference type="EMBL" id="CAJHNJ030000005">
    <property type="protein sequence ID" value="CAG9099510.1"/>
    <property type="molecule type" value="Genomic_DNA"/>
</dbReference>
<dbReference type="AlphaFoldDB" id="A0A8S4DJM6"/>
<accession>A0A8S4DJM6</accession>
<dbReference type="Pfam" id="PF03670">
    <property type="entry name" value="UPF0184"/>
    <property type="match status" value="1"/>
</dbReference>
<dbReference type="PANTHER" id="PTHR34344:SF1">
    <property type="entry name" value="BUBLIN COILED-COIL PROTEIN"/>
    <property type="match status" value="1"/>
</dbReference>
<dbReference type="OrthoDB" id="10050612at2759"/>
<dbReference type="InterPro" id="IPR005374">
    <property type="entry name" value="BBLN_eukaryota"/>
</dbReference>
<proteinExistence type="predicted"/>
<sequence>MAGQDDSRTSDDETVPKKETDPVDENDGTIAEEYVTLDSKLDELNIALDFLEQKNDDIHKKLKELLESNRAIREELKNEGAGEGDTQSSSN</sequence>
<evidence type="ECO:0000313" key="2">
    <source>
        <dbReference type="Proteomes" id="UP000653454"/>
    </source>
</evidence>
<dbReference type="KEGG" id="pxy:105387164"/>
<evidence type="ECO:0000313" key="1">
    <source>
        <dbReference type="EMBL" id="CAG9099510.1"/>
    </source>
</evidence>
<organism evidence="1 2">
    <name type="scientific">Plutella xylostella</name>
    <name type="common">Diamondback moth</name>
    <name type="synonym">Plutella maculipennis</name>
    <dbReference type="NCBI Taxonomy" id="51655"/>
    <lineage>
        <taxon>Eukaryota</taxon>
        <taxon>Metazoa</taxon>
        <taxon>Ecdysozoa</taxon>
        <taxon>Arthropoda</taxon>
        <taxon>Hexapoda</taxon>
        <taxon>Insecta</taxon>
        <taxon>Pterygota</taxon>
        <taxon>Neoptera</taxon>
        <taxon>Endopterygota</taxon>
        <taxon>Lepidoptera</taxon>
        <taxon>Glossata</taxon>
        <taxon>Ditrysia</taxon>
        <taxon>Yponomeutoidea</taxon>
        <taxon>Plutellidae</taxon>
        <taxon>Plutella</taxon>
    </lineage>
</organism>
<dbReference type="Proteomes" id="UP000653454">
    <property type="component" value="Unassembled WGS sequence"/>
</dbReference>